<evidence type="ECO:0000256" key="3">
    <source>
        <dbReference type="ARBA" id="ARBA00023163"/>
    </source>
</evidence>
<feature type="compositionally biased region" description="Basic and acidic residues" evidence="5">
    <location>
        <begin position="881"/>
        <end position="903"/>
    </location>
</feature>
<dbReference type="Pfam" id="PF10497">
    <property type="entry name" value="zf-4CXXC_R1"/>
    <property type="match status" value="1"/>
</dbReference>
<feature type="compositionally biased region" description="Polar residues" evidence="5">
    <location>
        <begin position="798"/>
        <end position="810"/>
    </location>
</feature>
<dbReference type="AlphaFoldDB" id="J5QBZ7"/>
<gene>
    <name evidence="7" type="ORF">A1Q1_04853</name>
</gene>
<feature type="compositionally biased region" description="Low complexity" evidence="5">
    <location>
        <begin position="1143"/>
        <end position="1161"/>
    </location>
</feature>
<protein>
    <recommendedName>
        <fullName evidence="6">Zinc-finger domain-containing protein</fullName>
    </recommendedName>
</protein>
<feature type="compositionally biased region" description="Polar residues" evidence="5">
    <location>
        <begin position="832"/>
        <end position="842"/>
    </location>
</feature>
<comment type="subcellular location">
    <subcellularLocation>
        <location evidence="1">Nucleus</location>
    </subcellularLocation>
</comment>
<dbReference type="InterPro" id="IPR018866">
    <property type="entry name" value="Znf-4CXXC_R1"/>
</dbReference>
<feature type="compositionally biased region" description="Low complexity" evidence="5">
    <location>
        <begin position="1218"/>
        <end position="1229"/>
    </location>
</feature>
<comment type="caution">
    <text evidence="7">The sequence shown here is derived from an EMBL/GenBank/DDBJ whole genome shotgun (WGS) entry which is preliminary data.</text>
</comment>
<feature type="compositionally biased region" description="Basic residues" evidence="5">
    <location>
        <begin position="243"/>
        <end position="252"/>
    </location>
</feature>
<evidence type="ECO:0000256" key="1">
    <source>
        <dbReference type="ARBA" id="ARBA00004123"/>
    </source>
</evidence>
<reference evidence="7 8" key="1">
    <citation type="journal article" date="2012" name="Eukaryot. Cell">
        <title>Draft genome sequence of CBS 2479, the standard type strain of Trichosporon asahii.</title>
        <authorList>
            <person name="Yang R.Y."/>
            <person name="Li H.T."/>
            <person name="Zhu H."/>
            <person name="Zhou G.P."/>
            <person name="Wang M."/>
            <person name="Wang L."/>
        </authorList>
    </citation>
    <scope>NUCLEOTIDE SEQUENCE [LARGE SCALE GENOMIC DNA]</scope>
    <source>
        <strain evidence="8">ATCC 90039 / CBS 2479 / JCM 2466 / KCTC 7840 / NCYC 2677 / UAMH 7654</strain>
    </source>
</reference>
<feature type="compositionally biased region" description="Polar residues" evidence="5">
    <location>
        <begin position="8"/>
        <end position="18"/>
    </location>
</feature>
<name>J5QBZ7_TRIAS</name>
<keyword evidence="2" id="KW-0805">Transcription regulation</keyword>
<feature type="compositionally biased region" description="Basic and acidic residues" evidence="5">
    <location>
        <begin position="843"/>
        <end position="865"/>
    </location>
</feature>
<feature type="compositionally biased region" description="Low complexity" evidence="5">
    <location>
        <begin position="964"/>
        <end position="975"/>
    </location>
</feature>
<feature type="region of interest" description="Disordered" evidence="5">
    <location>
        <begin position="785"/>
        <end position="1021"/>
    </location>
</feature>
<feature type="compositionally biased region" description="Low complexity" evidence="5">
    <location>
        <begin position="608"/>
        <end position="624"/>
    </location>
</feature>
<feature type="compositionally biased region" description="Basic residues" evidence="5">
    <location>
        <begin position="575"/>
        <end position="588"/>
    </location>
</feature>
<evidence type="ECO:0000256" key="2">
    <source>
        <dbReference type="ARBA" id="ARBA00023015"/>
    </source>
</evidence>
<feature type="region of interest" description="Disordered" evidence="5">
    <location>
        <begin position="229"/>
        <end position="271"/>
    </location>
</feature>
<feature type="region of interest" description="Disordered" evidence="5">
    <location>
        <begin position="669"/>
        <end position="725"/>
    </location>
</feature>
<dbReference type="HOGENOM" id="CLU_267876_0_0_1"/>
<feature type="compositionally biased region" description="Low complexity" evidence="5">
    <location>
        <begin position="545"/>
        <end position="568"/>
    </location>
</feature>
<feature type="compositionally biased region" description="Low complexity" evidence="5">
    <location>
        <begin position="229"/>
        <end position="242"/>
    </location>
</feature>
<dbReference type="EMBL" id="ALBS01000284">
    <property type="protein sequence ID" value="EJT46558.1"/>
    <property type="molecule type" value="Genomic_DNA"/>
</dbReference>
<sequence length="1229" mass="133437">MDPAAPPSHTQPGTSSARPSPPGASEPIEGERSTIPTLSNPPPSLHAPSIIPPLSVPPPSLHIQRPPSIPPLRLHGPSLHTQQRPSIPPLGSHGPSLHASIPPLQTHAPSLHTQAAPTIPPLESHAPSLHAPGQTTMPPLATPAPSLHGAALTQLPALDHPPPSLHAQGVMSSGTLRADSPSLDAEGEEDDECRLIPFEEGLTADERLRRENMSKNASLLVELGLTTSIPTVPTSSTQASSSKSKKKKGPRKEHRDRWGHMIGLPAPGRKQRMACVEIRPDRKVNRAIDSGEYYDSTSLTEGEERRWRFGDGEGGELAEGEAPEVGGVGADFRWKTLDPAIEAAEGFDLVEDTEPEPAVEKPPPAPKIPYSCKRKTHRAKMECRNVNPKCTNSFCEPCCKRYFVFDEEDRSFICPVCMGMCNCAVCLKKRKLTHLIGDRFGKGNPDRLPGETVQAYIDRMIQQKAPAPFDRVRLVTKADDIQSPPLPEEWQVYIAKQTNPHFVDLRPKRPGRKRRSESAKDVTSQKGSAEGTAEASAERPTKGITEGAAEATAMAAAGDTPAEAPATEGQSSSHPAKKIKLKIKRPPKPKTTTTKAPKAPKVPKAPKAPKAIAPKPKPAGPTKTGRPRGRPRKNKPEEPAEDPSLAVLAGGFTVEDLQKLAMECAVAQTGEKVVDSDGETIDNGYSDISPYSGPGAPRWSSMTPPRSQSVSPHSEGSVNGSGAQPVSINDYLAQIQPQPSSTAEATPVMGSIEVFDSSVGGISPAVSGLSPMDHTAGQVVSALTPDQGPAVGGITPMEPSSSQMMASVTPEQLPMEPSEPERVAVIPVATYLQDTSTLQSHQTEPREPAIDRLPEPLPESVERYFSDAPAAAFRSTASRESAIERHEERPQERPSQRLPERLPEPLPETVERYFSSSRTASTGFRAASARETVIERLQEPLSQPSLRPSSSNYSGLSQTLTSPLGAQAAALGSQQTSPLARAGWGERPSSMSTSTPTQKWGERTKQQPTPPSKSLSFDRMSIFGQSDYHRASTFSPFQMDSYQSSHNDSPTRSHKNSSFVHSHSSSHHHNGSQNLSSSLSHSSSQSHGQSHSLTHPDSSIRSQLHPSSSSLASSSMYQPHPAFSEYSSRQTVVYEYERRERSPYSQTSHSHHSSQQQPSYTAYEFDNHDSQPYQSQTSHSQHQQSSSHNYSQQSNSHHNQQQSHSSLQSEPHQHQYQHEYYQYQYQSRR</sequence>
<feature type="compositionally biased region" description="Low complexity" evidence="5">
    <location>
        <begin position="1071"/>
        <end position="1115"/>
    </location>
</feature>
<dbReference type="GO" id="GO:0005634">
    <property type="term" value="C:nucleus"/>
    <property type="evidence" value="ECO:0007669"/>
    <property type="project" value="UniProtKB-SubCell"/>
</dbReference>
<dbReference type="KEGG" id="tasa:A1Q1_04853"/>
<feature type="compositionally biased region" description="Polar residues" evidence="5">
    <location>
        <begin position="107"/>
        <end position="116"/>
    </location>
</feature>
<dbReference type="VEuPathDB" id="FungiDB:A1Q1_04853"/>
<organism evidence="7 8">
    <name type="scientific">Trichosporon asahii var. asahii (strain ATCC 90039 / CBS 2479 / JCM 2466 / KCTC 7840 / NBRC 103889/ NCYC 2677 / UAMH 7654)</name>
    <name type="common">Yeast</name>
    <dbReference type="NCBI Taxonomy" id="1186058"/>
    <lineage>
        <taxon>Eukaryota</taxon>
        <taxon>Fungi</taxon>
        <taxon>Dikarya</taxon>
        <taxon>Basidiomycota</taxon>
        <taxon>Agaricomycotina</taxon>
        <taxon>Tremellomycetes</taxon>
        <taxon>Trichosporonales</taxon>
        <taxon>Trichosporonaceae</taxon>
        <taxon>Trichosporon</taxon>
    </lineage>
</organism>
<dbReference type="GeneID" id="25988365"/>
<dbReference type="RefSeq" id="XP_014178566.1">
    <property type="nucleotide sequence ID" value="XM_014323091.1"/>
</dbReference>
<feature type="compositionally biased region" description="Low complexity" evidence="5">
    <location>
        <begin position="590"/>
        <end position="599"/>
    </location>
</feature>
<evidence type="ECO:0000313" key="8">
    <source>
        <dbReference type="Proteomes" id="UP000002748"/>
    </source>
</evidence>
<evidence type="ECO:0000256" key="4">
    <source>
        <dbReference type="ARBA" id="ARBA00023242"/>
    </source>
</evidence>
<evidence type="ECO:0000313" key="7">
    <source>
        <dbReference type="EMBL" id="EJT46558.1"/>
    </source>
</evidence>
<evidence type="ECO:0000259" key="6">
    <source>
        <dbReference type="Pfam" id="PF10497"/>
    </source>
</evidence>
<keyword evidence="3" id="KW-0804">Transcription</keyword>
<evidence type="ECO:0000256" key="5">
    <source>
        <dbReference type="SAM" id="MobiDB-lite"/>
    </source>
</evidence>
<proteinExistence type="predicted"/>
<feature type="compositionally biased region" description="Low complexity" evidence="5">
    <location>
        <begin position="1170"/>
        <end position="1210"/>
    </location>
</feature>
<feature type="compositionally biased region" description="Polar residues" evidence="5">
    <location>
        <begin position="989"/>
        <end position="998"/>
    </location>
</feature>
<feature type="compositionally biased region" description="Polar residues" evidence="5">
    <location>
        <begin position="700"/>
        <end position="725"/>
    </location>
</feature>
<feature type="region of interest" description="Disordered" evidence="5">
    <location>
        <begin position="1"/>
        <end position="194"/>
    </location>
</feature>
<keyword evidence="4" id="KW-0539">Nucleus</keyword>
<feature type="compositionally biased region" description="Low complexity" evidence="5">
    <location>
        <begin position="940"/>
        <end position="957"/>
    </location>
</feature>
<dbReference type="OrthoDB" id="298344at2759"/>
<feature type="compositionally biased region" description="Pro residues" evidence="5">
    <location>
        <begin position="39"/>
        <end position="60"/>
    </location>
</feature>
<feature type="region of interest" description="Disordered" evidence="5">
    <location>
        <begin position="501"/>
        <end position="647"/>
    </location>
</feature>
<feature type="domain" description="Zinc-finger" evidence="6">
    <location>
        <begin position="370"/>
        <end position="432"/>
    </location>
</feature>
<dbReference type="Proteomes" id="UP000002748">
    <property type="component" value="Unassembled WGS sequence"/>
</dbReference>
<feature type="region of interest" description="Disordered" evidence="5">
    <location>
        <begin position="1034"/>
        <end position="1229"/>
    </location>
</feature>
<feature type="compositionally biased region" description="Polar residues" evidence="5">
    <location>
        <begin position="1034"/>
        <end position="1050"/>
    </location>
</feature>
<accession>J5QBZ7</accession>